<evidence type="ECO:0000256" key="4">
    <source>
        <dbReference type="ARBA" id="ARBA00023172"/>
    </source>
</evidence>
<dbReference type="NCBIfam" id="TIGR00613">
    <property type="entry name" value="reco"/>
    <property type="match status" value="1"/>
</dbReference>
<evidence type="ECO:0000313" key="10">
    <source>
        <dbReference type="Proteomes" id="UP001230156"/>
    </source>
</evidence>
<dbReference type="InterPro" id="IPR003717">
    <property type="entry name" value="RecO"/>
</dbReference>
<dbReference type="HAMAP" id="MF_00201">
    <property type="entry name" value="RecO"/>
    <property type="match status" value="1"/>
</dbReference>
<dbReference type="Pfam" id="PF02565">
    <property type="entry name" value="RecO_C"/>
    <property type="match status" value="1"/>
</dbReference>
<keyword evidence="4 7" id="KW-0233">DNA recombination</keyword>
<organism evidence="9 10">
    <name type="scientific">Dongia sedimenti</name>
    <dbReference type="NCBI Taxonomy" id="3064282"/>
    <lineage>
        <taxon>Bacteria</taxon>
        <taxon>Pseudomonadati</taxon>
        <taxon>Pseudomonadota</taxon>
        <taxon>Alphaproteobacteria</taxon>
        <taxon>Rhodospirillales</taxon>
        <taxon>Dongiaceae</taxon>
        <taxon>Dongia</taxon>
    </lineage>
</organism>
<dbReference type="Gene3D" id="2.40.50.140">
    <property type="entry name" value="Nucleic acid-binding proteins"/>
    <property type="match status" value="1"/>
</dbReference>
<sequence>MDFTDDAIVLSARRHGEANAVLSVLTREHGRHLGLVKGGTSRRQRPMLEIGNRLRVHWRARLDEQLGNFTAEPVDAVSAILLHDPLKLAALAAACAVADVVLPEREPHEDVYQATARLTDAITGESASWPADYVRWELELLTALGFGLDLSRCAVTGDTADLAFVSPKTGRAVSRAAGQGYVDRLLPLPAFLLGAASSDRSDHLAGLRLTGWFLDRHVLHGPITDKRLETRARFIDRLAQESRQR</sequence>
<accession>A0ABU0YUG2</accession>
<evidence type="ECO:0000313" key="9">
    <source>
        <dbReference type="EMBL" id="MDQ7250755.1"/>
    </source>
</evidence>
<dbReference type="Proteomes" id="UP001230156">
    <property type="component" value="Unassembled WGS sequence"/>
</dbReference>
<gene>
    <name evidence="7 9" type="primary">recO</name>
    <name evidence="9" type="ORF">Q8A70_23910</name>
</gene>
<evidence type="ECO:0000259" key="8">
    <source>
        <dbReference type="Pfam" id="PF11967"/>
    </source>
</evidence>
<reference evidence="10" key="1">
    <citation type="submission" date="2023-08" db="EMBL/GenBank/DDBJ databases">
        <title>Rhodospirillaceae gen. nov., a novel taxon isolated from the Yangtze River Yuezi River estuary sludge.</title>
        <authorList>
            <person name="Ruan L."/>
        </authorList>
    </citation>
    <scope>NUCLEOTIDE SEQUENCE [LARGE SCALE GENOMIC DNA]</scope>
    <source>
        <strain evidence="10">R-7</strain>
    </source>
</reference>
<comment type="caution">
    <text evidence="9">The sequence shown here is derived from an EMBL/GenBank/DDBJ whole genome shotgun (WGS) entry which is preliminary data.</text>
</comment>
<dbReference type="SUPFAM" id="SSF50249">
    <property type="entry name" value="Nucleic acid-binding proteins"/>
    <property type="match status" value="1"/>
</dbReference>
<evidence type="ECO:0000256" key="1">
    <source>
        <dbReference type="ARBA" id="ARBA00007452"/>
    </source>
</evidence>
<keyword evidence="10" id="KW-1185">Reference proteome</keyword>
<dbReference type="InterPro" id="IPR012340">
    <property type="entry name" value="NA-bd_OB-fold"/>
</dbReference>
<feature type="domain" description="DNA replication/recombination mediator RecO N-terminal" evidence="8">
    <location>
        <begin position="1"/>
        <end position="75"/>
    </location>
</feature>
<dbReference type="InterPro" id="IPR037278">
    <property type="entry name" value="ARFGAP/RecO"/>
</dbReference>
<evidence type="ECO:0000256" key="2">
    <source>
        <dbReference type="ARBA" id="ARBA00021310"/>
    </source>
</evidence>
<evidence type="ECO:0000256" key="5">
    <source>
        <dbReference type="ARBA" id="ARBA00023204"/>
    </source>
</evidence>
<dbReference type="Pfam" id="PF11967">
    <property type="entry name" value="RecO_N"/>
    <property type="match status" value="1"/>
</dbReference>
<dbReference type="RefSeq" id="WP_379960435.1">
    <property type="nucleotide sequence ID" value="NZ_JAUYVI010000007.1"/>
</dbReference>
<keyword evidence="3 7" id="KW-0227">DNA damage</keyword>
<dbReference type="PANTHER" id="PTHR33991:SF1">
    <property type="entry name" value="DNA REPAIR PROTEIN RECO"/>
    <property type="match status" value="1"/>
</dbReference>
<dbReference type="InterPro" id="IPR022572">
    <property type="entry name" value="DNA_rep/recomb_RecO_N"/>
</dbReference>
<evidence type="ECO:0000256" key="3">
    <source>
        <dbReference type="ARBA" id="ARBA00022763"/>
    </source>
</evidence>
<dbReference type="SUPFAM" id="SSF57863">
    <property type="entry name" value="ArfGap/RecO-like zinc finger"/>
    <property type="match status" value="1"/>
</dbReference>
<dbReference type="EMBL" id="JAUYVI010000007">
    <property type="protein sequence ID" value="MDQ7250755.1"/>
    <property type="molecule type" value="Genomic_DNA"/>
</dbReference>
<proteinExistence type="inferred from homology"/>
<evidence type="ECO:0000256" key="7">
    <source>
        <dbReference type="HAMAP-Rule" id="MF_00201"/>
    </source>
</evidence>
<dbReference type="PANTHER" id="PTHR33991">
    <property type="entry name" value="DNA REPAIR PROTEIN RECO"/>
    <property type="match status" value="1"/>
</dbReference>
<keyword evidence="5 7" id="KW-0234">DNA repair</keyword>
<evidence type="ECO:0000256" key="6">
    <source>
        <dbReference type="ARBA" id="ARBA00033409"/>
    </source>
</evidence>
<comment type="function">
    <text evidence="7">Involved in DNA repair and RecF pathway recombination.</text>
</comment>
<dbReference type="Gene3D" id="1.20.1440.120">
    <property type="entry name" value="Recombination protein O, C-terminal domain"/>
    <property type="match status" value="1"/>
</dbReference>
<dbReference type="InterPro" id="IPR042242">
    <property type="entry name" value="RecO_C"/>
</dbReference>
<protein>
    <recommendedName>
        <fullName evidence="2 7">DNA repair protein RecO</fullName>
    </recommendedName>
    <alternativeName>
        <fullName evidence="6 7">Recombination protein O</fullName>
    </alternativeName>
</protein>
<name>A0ABU0YUG2_9PROT</name>
<comment type="similarity">
    <text evidence="1 7">Belongs to the RecO family.</text>
</comment>